<protein>
    <submittedName>
        <fullName evidence="2">Uncharacterized protein</fullName>
    </submittedName>
</protein>
<reference evidence="2" key="1">
    <citation type="submission" date="2020-02" db="EMBL/GenBank/DDBJ databases">
        <authorList>
            <person name="Meier V. D."/>
        </authorList>
    </citation>
    <scope>NUCLEOTIDE SEQUENCE</scope>
    <source>
        <strain evidence="2">AVDCRST_MAG60</strain>
    </source>
</reference>
<proteinExistence type="predicted"/>
<dbReference type="EMBL" id="CADCUN010000024">
    <property type="protein sequence ID" value="CAA9373218.1"/>
    <property type="molecule type" value="Genomic_DNA"/>
</dbReference>
<evidence type="ECO:0000313" key="2">
    <source>
        <dbReference type="EMBL" id="CAA9373218.1"/>
    </source>
</evidence>
<evidence type="ECO:0000256" key="1">
    <source>
        <dbReference type="SAM" id="MobiDB-lite"/>
    </source>
</evidence>
<feature type="non-terminal residue" evidence="2">
    <location>
        <position position="1"/>
    </location>
</feature>
<feature type="non-terminal residue" evidence="2">
    <location>
        <position position="21"/>
    </location>
</feature>
<feature type="region of interest" description="Disordered" evidence="1">
    <location>
        <begin position="1"/>
        <end position="21"/>
    </location>
</feature>
<name>A0A6J4N0X0_9ACTN</name>
<organism evidence="2">
    <name type="scientific">uncultured Nocardioides sp</name>
    <dbReference type="NCBI Taxonomy" id="198441"/>
    <lineage>
        <taxon>Bacteria</taxon>
        <taxon>Bacillati</taxon>
        <taxon>Actinomycetota</taxon>
        <taxon>Actinomycetes</taxon>
        <taxon>Propionibacteriales</taxon>
        <taxon>Nocardioidaceae</taxon>
        <taxon>Nocardioides</taxon>
        <taxon>environmental samples</taxon>
    </lineage>
</organism>
<gene>
    <name evidence="2" type="ORF">AVDCRST_MAG60-259</name>
</gene>
<sequence>GHPPLHLGPSSDARVRRGAPC</sequence>
<dbReference type="AlphaFoldDB" id="A0A6J4N0X0"/>
<accession>A0A6J4N0X0</accession>